<evidence type="ECO:0000256" key="5">
    <source>
        <dbReference type="ARBA" id="ARBA00022842"/>
    </source>
</evidence>
<dbReference type="FunFam" id="3.30.70.270:FF:000020">
    <property type="entry name" value="Transposon Tf2-6 polyprotein-like Protein"/>
    <property type="match status" value="1"/>
</dbReference>
<dbReference type="InterPro" id="IPR056924">
    <property type="entry name" value="SH3_Tf2-1"/>
</dbReference>
<feature type="domain" description="Reverse transcriptase/retrotransposon-derived protein RNase H-like" evidence="16">
    <location>
        <begin position="726"/>
        <end position="779"/>
    </location>
</feature>
<evidence type="ECO:0000256" key="10">
    <source>
        <dbReference type="ARBA" id="ARBA00023172"/>
    </source>
</evidence>
<evidence type="ECO:0000256" key="8">
    <source>
        <dbReference type="ARBA" id="ARBA00022932"/>
    </source>
</evidence>
<evidence type="ECO:0000259" key="16">
    <source>
        <dbReference type="Pfam" id="PF17919"/>
    </source>
</evidence>
<evidence type="ECO:0000313" key="20">
    <source>
        <dbReference type="Proteomes" id="UP000000763"/>
    </source>
</evidence>
<accession>Q7XZZ8</accession>
<keyword evidence="8" id="KW-0239">DNA-directed DNA polymerase</keyword>
<keyword evidence="9" id="KW-0238">DNA-binding</keyword>
<evidence type="ECO:0000256" key="11">
    <source>
        <dbReference type="ARBA" id="ARBA00023268"/>
    </source>
</evidence>
<organism evidence="19 20">
    <name type="scientific">Oryza sativa subsp. japonica</name>
    <name type="common">Rice</name>
    <dbReference type="NCBI Taxonomy" id="39947"/>
    <lineage>
        <taxon>Eukaryota</taxon>
        <taxon>Viridiplantae</taxon>
        <taxon>Streptophyta</taxon>
        <taxon>Embryophyta</taxon>
        <taxon>Tracheophyta</taxon>
        <taxon>Spermatophyta</taxon>
        <taxon>Magnoliopsida</taxon>
        <taxon>Liliopsida</taxon>
        <taxon>Poales</taxon>
        <taxon>Poaceae</taxon>
        <taxon>BOP clade</taxon>
        <taxon>Oryzoideae</taxon>
        <taxon>Oryzeae</taxon>
        <taxon>Oryzinae</taxon>
        <taxon>Oryza</taxon>
        <taxon>Oryza sativa</taxon>
    </lineage>
</organism>
<dbReference type="InterPro" id="IPR016197">
    <property type="entry name" value="Chromo-like_dom_sf"/>
</dbReference>
<dbReference type="EMBL" id="AC087412">
    <property type="protein sequence ID" value="AAP68389.1"/>
    <property type="molecule type" value="Genomic_DNA"/>
</dbReference>
<keyword evidence="7" id="KW-0695">RNA-directed DNA polymerase</keyword>
<dbReference type="Gene3D" id="3.30.70.270">
    <property type="match status" value="2"/>
</dbReference>
<keyword evidence="1" id="KW-0645">Protease</keyword>
<dbReference type="Gene3D" id="1.10.340.70">
    <property type="match status" value="1"/>
</dbReference>
<keyword evidence="10" id="KW-0233">DNA recombination</keyword>
<keyword evidence="5" id="KW-0460">Magnesium</keyword>
<dbReference type="Pfam" id="PF17919">
    <property type="entry name" value="RT_RNaseH_2"/>
    <property type="match status" value="1"/>
</dbReference>
<evidence type="ECO:0000256" key="12">
    <source>
        <dbReference type="SAM" id="Coils"/>
    </source>
</evidence>
<evidence type="ECO:0000256" key="7">
    <source>
        <dbReference type="ARBA" id="ARBA00022918"/>
    </source>
</evidence>
<feature type="domain" description="Reverse transcriptase" evidence="14">
    <location>
        <begin position="531"/>
        <end position="663"/>
    </location>
</feature>
<evidence type="ECO:0000256" key="13">
    <source>
        <dbReference type="SAM" id="MobiDB-lite"/>
    </source>
</evidence>
<dbReference type="GO" id="GO:0003887">
    <property type="term" value="F:DNA-directed DNA polymerase activity"/>
    <property type="evidence" value="ECO:0007669"/>
    <property type="project" value="UniProtKB-KW"/>
</dbReference>
<protein>
    <submittedName>
        <fullName evidence="19">Polyprotein</fullName>
    </submittedName>
</protein>
<dbReference type="PANTHER" id="PTHR37984:SF5">
    <property type="entry name" value="PROTEIN NYNRIN-LIKE"/>
    <property type="match status" value="1"/>
</dbReference>
<dbReference type="GO" id="GO:0004190">
    <property type="term" value="F:aspartic-type endopeptidase activity"/>
    <property type="evidence" value="ECO:0007669"/>
    <property type="project" value="UniProtKB-KW"/>
</dbReference>
<sequence>MEVWPWTKHMTKLNGNNKSRCLFTSRRGIRVKPDSWLSNSPSEGWEDLRISHRKIPGTWADRTGGEEKRGEGVLSEGWRTTQIRHEMADPRVKRLEMGEIKGLLSSICASMSSQGPGFGGTAGASTSGIARGAAGLAASAAATVSNTATVAGSSSVPPGFSPRPNTTGLQTGAGATPLTSGAQGAMTSVGNVNFQIEPNTVNPSFGPVFTTATRTHVLPERRNFNFPERESQEDVGMNHYGIDTNQPWRYPTRQPGGTAVGTRAGMPNPGGGMYWQEPPRYLHGVIPNPYTEMSLRSQRLELTLFNGEDAVGWLQQCEKFFEMTGTPVDQWVNLASGHLVGRAGKWFRNLAIPWYCLNWQQFYLMVLDRFTEANAHEAVELLQNAKQTGSVMQYIDKFEDCVSLVKRDHPYLTESYILSCFIGGLRADIKHDVCGQKPQNLLAGYWYAKVYEKASIAKRLSYQSEFNRNKPQFQPAQSSGTRFVNQKNTTQGVEKEKKTCCYHGEEEGWELEDVCGLSAIECQNRQEQVPYAYHRRLLDELNGAKVFTKLDLRSGYHQIRMVEGDIPKTAFKTHMGHFEYLVMPFRLTNAPATFQALMNQIFGKLLRKCVLVFFDDILIYSRDLREHEQHLRIVLNILRSHKLFAKRSKCTFAVGSIEYLGHIVSGEGVATKPSKIQDVVDWPVPKNVSKLRGFLGLTGYYRRFVKGYGTICRPLHDLLKKNSYQWGVEQQKAFDNLKEVMTSCPVLALPNFNQPFVLETDACGIGIGAVVIRTDQQSLKFMATQRLTEGIQHKLLLKLMEFDYSIEYKKGKENKAADALSRRDTDGDKCLAITLVYPAWVEDVKNNYMGDEKYAKLVTGEELNEGAEGFTLQSGLLRYKNRIYVGQSTDIRQRLLQSFHNSTFGGHSGMKVTYHKLKKIFYWPKMKKDVDRQVTECPTCQIAKPEHIHVPGLLDPLQIPEMAWTHISMDFIEGLPKSHGKDVILVVVDRLTKYAHFVAMSHPFDTQDVIQVFMENEPKEWYKWLPTAEWWYNTSYHTSLQVTSYEAMYGVTPPHIGERAIPGNVSEEARATVQQREDMLARLKENLAKAQTRIKKLVDRLRSERQFELGDMVYLKMQPYRQNAFGLRGSLKLRAKFYGPFRVLEKIGKVAYKLQLPEEANIHPVFHVSQLKKHVGRQAIPLPNLPLVGADGTVKTEPLAVLARRVIPRQNEPVVQWLIHWENLTPEDATWENATFIQATFPHFRP</sequence>
<evidence type="ECO:0000313" key="19">
    <source>
        <dbReference type="EMBL" id="AAP68389.1"/>
    </source>
</evidence>
<feature type="domain" description="Integrase zinc-binding" evidence="17">
    <location>
        <begin position="890"/>
        <end position="945"/>
    </location>
</feature>
<evidence type="ECO:0000256" key="1">
    <source>
        <dbReference type="ARBA" id="ARBA00022670"/>
    </source>
</evidence>
<dbReference type="Gene3D" id="3.10.10.10">
    <property type="entry name" value="HIV Type 1 Reverse Transcriptase, subunit A, domain 1"/>
    <property type="match status" value="1"/>
</dbReference>
<dbReference type="SUPFAM" id="SSF53098">
    <property type="entry name" value="Ribonuclease H-like"/>
    <property type="match status" value="1"/>
</dbReference>
<keyword evidence="2" id="KW-0479">Metal-binding</keyword>
<gene>
    <name evidence="19" type="primary">OSJNBb0070O09.8</name>
</gene>
<dbReference type="Pfam" id="PF03732">
    <property type="entry name" value="Retrotrans_gag"/>
    <property type="match status" value="1"/>
</dbReference>
<evidence type="ECO:0000256" key="3">
    <source>
        <dbReference type="ARBA" id="ARBA00022750"/>
    </source>
</evidence>
<dbReference type="Gene3D" id="3.30.420.10">
    <property type="entry name" value="Ribonuclease H-like superfamily/Ribonuclease H"/>
    <property type="match status" value="2"/>
</dbReference>
<keyword evidence="4" id="KW-0378">Hydrolase</keyword>
<dbReference type="InterPro" id="IPR000477">
    <property type="entry name" value="RT_dom"/>
</dbReference>
<evidence type="ECO:0000259" key="18">
    <source>
        <dbReference type="Pfam" id="PF24626"/>
    </source>
</evidence>
<dbReference type="SUPFAM" id="SSF56672">
    <property type="entry name" value="DNA/RNA polymerases"/>
    <property type="match status" value="1"/>
</dbReference>
<feature type="domain" description="Retrotransposon gag" evidence="15">
    <location>
        <begin position="334"/>
        <end position="426"/>
    </location>
</feature>
<dbReference type="SUPFAM" id="SSF54160">
    <property type="entry name" value="Chromo domain-like"/>
    <property type="match status" value="1"/>
</dbReference>
<feature type="region of interest" description="Disordered" evidence="13">
    <location>
        <begin position="152"/>
        <end position="184"/>
    </location>
</feature>
<keyword evidence="3" id="KW-0064">Aspartyl protease</keyword>
<dbReference type="InterPro" id="IPR012337">
    <property type="entry name" value="RNaseH-like_sf"/>
</dbReference>
<dbReference type="Pfam" id="PF00078">
    <property type="entry name" value="RVT_1"/>
    <property type="match status" value="1"/>
</dbReference>
<proteinExistence type="predicted"/>
<dbReference type="GO" id="GO:0006508">
    <property type="term" value="P:proteolysis"/>
    <property type="evidence" value="ECO:0007669"/>
    <property type="project" value="UniProtKB-KW"/>
</dbReference>
<dbReference type="InterPro" id="IPR036397">
    <property type="entry name" value="RNaseH_sf"/>
</dbReference>
<keyword evidence="8" id="KW-0548">Nucleotidyltransferase</keyword>
<dbReference type="Pfam" id="PF17921">
    <property type="entry name" value="Integrase_H2C2"/>
    <property type="match status" value="1"/>
</dbReference>
<feature type="domain" description="Tf2-1-like SH3-like" evidence="18">
    <location>
        <begin position="1110"/>
        <end position="1174"/>
    </location>
</feature>
<keyword evidence="8" id="KW-0808">Transferase</keyword>
<keyword evidence="11" id="KW-0511">Multifunctional enzyme</keyword>
<feature type="coiled-coil region" evidence="12">
    <location>
        <begin position="1066"/>
        <end position="1100"/>
    </location>
</feature>
<dbReference type="GO" id="GO:0046872">
    <property type="term" value="F:metal ion binding"/>
    <property type="evidence" value="ECO:0007669"/>
    <property type="project" value="UniProtKB-KW"/>
</dbReference>
<dbReference type="InterPro" id="IPR041577">
    <property type="entry name" value="RT_RNaseH_2"/>
</dbReference>
<keyword evidence="6" id="KW-0229">DNA integration</keyword>
<dbReference type="Proteomes" id="UP000000763">
    <property type="component" value="Chromosome 3"/>
</dbReference>
<dbReference type="InterPro" id="IPR041588">
    <property type="entry name" value="Integrase_H2C2"/>
</dbReference>
<evidence type="ECO:0000259" key="15">
    <source>
        <dbReference type="Pfam" id="PF03732"/>
    </source>
</evidence>
<dbReference type="InterPro" id="IPR005162">
    <property type="entry name" value="Retrotrans_gag_dom"/>
</dbReference>
<dbReference type="Pfam" id="PF24626">
    <property type="entry name" value="SH3_Tf2-1"/>
    <property type="match status" value="1"/>
</dbReference>
<dbReference type="AlphaFoldDB" id="Q7XZZ8"/>
<evidence type="ECO:0000259" key="17">
    <source>
        <dbReference type="Pfam" id="PF17921"/>
    </source>
</evidence>
<evidence type="ECO:0000256" key="9">
    <source>
        <dbReference type="ARBA" id="ARBA00023125"/>
    </source>
</evidence>
<dbReference type="CDD" id="cd01647">
    <property type="entry name" value="RT_LTR"/>
    <property type="match status" value="1"/>
</dbReference>
<keyword evidence="12" id="KW-0175">Coiled coil</keyword>
<reference evidence="20" key="2">
    <citation type="journal article" date="2008" name="Nucleic Acids Res.">
        <title>The rice annotation project database (RAP-DB): 2008 update.</title>
        <authorList>
            <consortium name="The rice annotation project (RAP)"/>
        </authorList>
    </citation>
    <scope>GENOME REANNOTATION</scope>
    <source>
        <strain evidence="20">cv. Nipponbare</strain>
    </source>
</reference>
<dbReference type="InterPro" id="IPR050951">
    <property type="entry name" value="Retrovirus_Pol_polyprotein"/>
</dbReference>
<dbReference type="PANTHER" id="PTHR37984">
    <property type="entry name" value="PROTEIN CBG26694"/>
    <property type="match status" value="1"/>
</dbReference>
<dbReference type="GO" id="GO:0015074">
    <property type="term" value="P:DNA integration"/>
    <property type="evidence" value="ECO:0007669"/>
    <property type="project" value="UniProtKB-KW"/>
</dbReference>
<dbReference type="GO" id="GO:0006310">
    <property type="term" value="P:DNA recombination"/>
    <property type="evidence" value="ECO:0007669"/>
    <property type="project" value="UniProtKB-KW"/>
</dbReference>
<dbReference type="InterPro" id="IPR043502">
    <property type="entry name" value="DNA/RNA_pol_sf"/>
</dbReference>
<evidence type="ECO:0000256" key="2">
    <source>
        <dbReference type="ARBA" id="ARBA00022723"/>
    </source>
</evidence>
<dbReference type="InterPro" id="IPR043128">
    <property type="entry name" value="Rev_trsase/Diguanyl_cyclase"/>
</dbReference>
<evidence type="ECO:0000256" key="6">
    <source>
        <dbReference type="ARBA" id="ARBA00022908"/>
    </source>
</evidence>
<dbReference type="GO" id="GO:0003964">
    <property type="term" value="F:RNA-directed DNA polymerase activity"/>
    <property type="evidence" value="ECO:0007669"/>
    <property type="project" value="UniProtKB-KW"/>
</dbReference>
<evidence type="ECO:0000259" key="14">
    <source>
        <dbReference type="Pfam" id="PF00078"/>
    </source>
</evidence>
<name>Q7XZZ8_ORYSJ</name>
<reference evidence="20" key="1">
    <citation type="journal article" date="2005" name="Nature">
        <title>The map-based sequence of the rice genome.</title>
        <authorList>
            <consortium name="International rice genome sequencing project (IRGSP)"/>
            <person name="Matsumoto T."/>
            <person name="Wu J."/>
            <person name="Kanamori H."/>
            <person name="Katayose Y."/>
            <person name="Fujisawa M."/>
            <person name="Namiki N."/>
            <person name="Mizuno H."/>
            <person name="Yamamoto K."/>
            <person name="Antonio B.A."/>
            <person name="Baba T."/>
            <person name="Sakata K."/>
            <person name="Nagamura Y."/>
            <person name="Aoki H."/>
            <person name="Arikawa K."/>
            <person name="Arita K."/>
            <person name="Bito T."/>
            <person name="Chiden Y."/>
            <person name="Fujitsuka N."/>
            <person name="Fukunaka R."/>
            <person name="Hamada M."/>
            <person name="Harada C."/>
            <person name="Hayashi A."/>
            <person name="Hijishita S."/>
            <person name="Honda M."/>
            <person name="Hosokawa S."/>
            <person name="Ichikawa Y."/>
            <person name="Idonuma A."/>
            <person name="Iijima M."/>
            <person name="Ikeda M."/>
            <person name="Ikeno M."/>
            <person name="Ito K."/>
            <person name="Ito S."/>
            <person name="Ito T."/>
            <person name="Ito Y."/>
            <person name="Ito Y."/>
            <person name="Iwabuchi A."/>
            <person name="Kamiya K."/>
            <person name="Karasawa W."/>
            <person name="Kurita K."/>
            <person name="Katagiri S."/>
            <person name="Kikuta A."/>
            <person name="Kobayashi H."/>
            <person name="Kobayashi N."/>
            <person name="Machita K."/>
            <person name="Maehara T."/>
            <person name="Masukawa M."/>
            <person name="Mizubayashi T."/>
            <person name="Mukai Y."/>
            <person name="Nagasaki H."/>
            <person name="Nagata Y."/>
            <person name="Naito S."/>
            <person name="Nakashima M."/>
            <person name="Nakama Y."/>
            <person name="Nakamichi Y."/>
            <person name="Nakamura M."/>
            <person name="Meguro A."/>
            <person name="Negishi M."/>
            <person name="Ohta I."/>
            <person name="Ohta T."/>
            <person name="Okamoto M."/>
            <person name="Ono N."/>
            <person name="Saji S."/>
            <person name="Sakaguchi M."/>
            <person name="Sakai K."/>
            <person name="Shibata M."/>
            <person name="Shimokawa T."/>
            <person name="Song J."/>
            <person name="Takazaki Y."/>
            <person name="Terasawa K."/>
            <person name="Tsugane M."/>
            <person name="Tsuji K."/>
            <person name="Ueda S."/>
            <person name="Waki K."/>
            <person name="Yamagata H."/>
            <person name="Yamamoto M."/>
            <person name="Yamamoto S."/>
            <person name="Yamane H."/>
            <person name="Yoshiki S."/>
            <person name="Yoshihara R."/>
            <person name="Yukawa K."/>
            <person name="Zhong H."/>
            <person name="Yano M."/>
            <person name="Yuan Q."/>
            <person name="Ouyang S."/>
            <person name="Liu J."/>
            <person name="Jones K.M."/>
            <person name="Gansberger K."/>
            <person name="Moffat K."/>
            <person name="Hill J."/>
            <person name="Bera J."/>
            <person name="Fadrosh D."/>
            <person name="Jin S."/>
            <person name="Johri S."/>
            <person name="Kim M."/>
            <person name="Overton L."/>
            <person name="Reardon M."/>
            <person name="Tsitrin T."/>
            <person name="Vuong H."/>
            <person name="Weaver B."/>
            <person name="Ciecko A."/>
            <person name="Tallon L."/>
            <person name="Jackson J."/>
            <person name="Pai G."/>
            <person name="Aken S.V."/>
            <person name="Utterback T."/>
            <person name="Reidmuller S."/>
            <person name="Feldblyum T."/>
            <person name="Hsiao J."/>
            <person name="Zismann V."/>
            <person name="Iobst S."/>
            <person name="de Vazeille A.R."/>
            <person name="Buell C.R."/>
            <person name="Ying K."/>
            <person name="Li Y."/>
            <person name="Lu T."/>
            <person name="Huang Y."/>
            <person name="Zhao Q."/>
            <person name="Feng Q."/>
            <person name="Zhang L."/>
            <person name="Zhu J."/>
            <person name="Weng Q."/>
            <person name="Mu J."/>
            <person name="Lu Y."/>
            <person name="Fan D."/>
            <person name="Liu Y."/>
            <person name="Guan J."/>
            <person name="Zhang Y."/>
            <person name="Yu S."/>
            <person name="Liu X."/>
            <person name="Zhang Y."/>
            <person name="Hong G."/>
            <person name="Han B."/>
            <person name="Choisne N."/>
            <person name="Demange N."/>
            <person name="Orjeda G."/>
            <person name="Samain S."/>
            <person name="Cattolico L."/>
            <person name="Pelletier E."/>
            <person name="Couloux A."/>
            <person name="Segurens B."/>
            <person name="Wincker P."/>
            <person name="D'Hont A."/>
            <person name="Scarpelli C."/>
            <person name="Weissenbach J."/>
            <person name="Salanoubat M."/>
            <person name="Quetier F."/>
            <person name="Yu Y."/>
            <person name="Kim H.R."/>
            <person name="Rambo T."/>
            <person name="Currie J."/>
            <person name="Collura K."/>
            <person name="Luo M."/>
            <person name="Yang T."/>
            <person name="Ammiraju J.S.S."/>
            <person name="Engler F."/>
            <person name="Soderlund C."/>
            <person name="Wing R.A."/>
            <person name="Palmer L.E."/>
            <person name="de la Bastide M."/>
            <person name="Spiegel L."/>
            <person name="Nascimento L."/>
            <person name="Zutavern T."/>
            <person name="O'Shaughnessy A."/>
            <person name="Dike S."/>
            <person name="Dedhia N."/>
            <person name="Preston R."/>
            <person name="Balija V."/>
            <person name="McCombie W.R."/>
            <person name="Chow T."/>
            <person name="Chen H."/>
            <person name="Chung M."/>
            <person name="Chen C."/>
            <person name="Shaw J."/>
            <person name="Wu H."/>
            <person name="Hsiao K."/>
            <person name="Chao Y."/>
            <person name="Chu M."/>
            <person name="Cheng C."/>
            <person name="Hour A."/>
            <person name="Lee P."/>
            <person name="Lin S."/>
            <person name="Lin Y."/>
            <person name="Liou J."/>
            <person name="Liu S."/>
            <person name="Hsing Y."/>
            <person name="Raghuvanshi S."/>
            <person name="Mohanty A."/>
            <person name="Bharti A.K."/>
            <person name="Gaur A."/>
            <person name="Gupta V."/>
            <person name="Kumar D."/>
            <person name="Ravi V."/>
            <person name="Vij S."/>
            <person name="Kapur A."/>
            <person name="Khurana P."/>
            <person name="Khurana P."/>
            <person name="Khurana J.P."/>
            <person name="Tyagi A.K."/>
            <person name="Gaikwad K."/>
            <person name="Singh A."/>
            <person name="Dalal V."/>
            <person name="Srivastava S."/>
            <person name="Dixit A."/>
            <person name="Pal A.K."/>
            <person name="Ghazi I.A."/>
            <person name="Yadav M."/>
            <person name="Pandit A."/>
            <person name="Bhargava A."/>
            <person name="Sureshbabu K."/>
            <person name="Batra K."/>
            <person name="Sharma T.R."/>
            <person name="Mohapatra T."/>
            <person name="Singh N.K."/>
            <person name="Messing J."/>
            <person name="Nelson A.B."/>
            <person name="Fuks G."/>
            <person name="Kavchok S."/>
            <person name="Keizer G."/>
            <person name="Linton E."/>
            <person name="Llaca V."/>
            <person name="Song R."/>
            <person name="Tanyolac B."/>
            <person name="Young S."/>
            <person name="Ho-Il K."/>
            <person name="Hahn J.H."/>
            <person name="Sangsakoo G."/>
            <person name="Vanavichit A."/>
            <person name="de Mattos Luiz.A.T."/>
            <person name="Zimmer P.D."/>
            <person name="Malone G."/>
            <person name="Dellagostin O."/>
            <person name="de Oliveira A.C."/>
            <person name="Bevan M."/>
            <person name="Bancroft I."/>
            <person name="Minx P."/>
            <person name="Cordum H."/>
            <person name="Wilson R."/>
            <person name="Cheng Z."/>
            <person name="Jin W."/>
            <person name="Jiang J."/>
            <person name="Leong S.A."/>
            <person name="Iwama H."/>
            <person name="Gojobori T."/>
            <person name="Itoh T."/>
            <person name="Niimura Y."/>
            <person name="Fujii Y."/>
            <person name="Habara T."/>
            <person name="Sakai H."/>
            <person name="Sato Y."/>
            <person name="Wilson G."/>
            <person name="Kumar K."/>
            <person name="McCouch S."/>
            <person name="Juretic N."/>
            <person name="Hoen D."/>
            <person name="Wright S."/>
            <person name="Bruskiewich R."/>
            <person name="Bureau T."/>
            <person name="Miyao A."/>
            <person name="Hirochika H."/>
            <person name="Nishikawa T."/>
            <person name="Kadowaki K."/>
            <person name="Sugiura M."/>
            <person name="Burr B."/>
            <person name="Sasaki T."/>
        </authorList>
    </citation>
    <scope>NUCLEOTIDE SEQUENCE [LARGE SCALE GENOMIC DNA]</scope>
    <source>
        <strain evidence="20">cv. Nipponbare</strain>
    </source>
</reference>
<dbReference type="GO" id="GO:0003677">
    <property type="term" value="F:DNA binding"/>
    <property type="evidence" value="ECO:0007669"/>
    <property type="project" value="UniProtKB-KW"/>
</dbReference>
<evidence type="ECO:0000256" key="4">
    <source>
        <dbReference type="ARBA" id="ARBA00022801"/>
    </source>
</evidence>